<gene>
    <name evidence="1" type="ORF">R7226_10285</name>
</gene>
<evidence type="ECO:0000313" key="2">
    <source>
        <dbReference type="Proteomes" id="UP001284601"/>
    </source>
</evidence>
<dbReference type="EMBL" id="JAWSTH010000021">
    <property type="protein sequence ID" value="MDW5594726.1"/>
    <property type="molecule type" value="Genomic_DNA"/>
</dbReference>
<dbReference type="RefSeq" id="WP_318597030.1">
    <property type="nucleotide sequence ID" value="NZ_JAWSTH010000021.1"/>
</dbReference>
<keyword evidence="2" id="KW-1185">Reference proteome</keyword>
<dbReference type="Proteomes" id="UP001284601">
    <property type="component" value="Unassembled WGS sequence"/>
</dbReference>
<proteinExistence type="predicted"/>
<name>A0ABU4HN36_9ACTN</name>
<protein>
    <submittedName>
        <fullName evidence="1">Uncharacterized protein</fullName>
    </submittedName>
</protein>
<accession>A0ABU4HN36</accession>
<reference evidence="1 2" key="2">
    <citation type="submission" date="2023-10" db="EMBL/GenBank/DDBJ databases">
        <authorList>
            <person name="Han X.F."/>
        </authorList>
    </citation>
    <scope>NUCLEOTIDE SEQUENCE [LARGE SCALE GENOMIC DNA]</scope>
    <source>
        <strain evidence="1 2">KCTC 39840</strain>
    </source>
</reference>
<sequence>MAEPLFHMVCVPAALADAEAWASELLQDGDLALLPDASGLDGIDAIAHALGQRTIAVVRTEPDDERQDETVITHAGALPLVWLGPDFSPRVRAWARDRGPMTLLVEVDGALPDAERRRIDRFVGLLGRQAE</sequence>
<comment type="caution">
    <text evidence="1">The sequence shown here is derived from an EMBL/GenBank/DDBJ whole genome shotgun (WGS) entry which is preliminary data.</text>
</comment>
<evidence type="ECO:0000313" key="1">
    <source>
        <dbReference type="EMBL" id="MDW5594726.1"/>
    </source>
</evidence>
<reference evidence="2" key="1">
    <citation type="submission" date="2023-07" db="EMBL/GenBank/DDBJ databases">
        <title>Conexibacter stalactiti sp. nov., isolated from stalactites in a lava cave and emended description of the genus Conexibacter.</title>
        <authorList>
            <person name="Lee S.D."/>
        </authorList>
    </citation>
    <scope>NUCLEOTIDE SEQUENCE [LARGE SCALE GENOMIC DNA]</scope>
    <source>
        <strain evidence="2">KCTC 39840</strain>
    </source>
</reference>
<organism evidence="1 2">
    <name type="scientific">Conexibacter stalactiti</name>
    <dbReference type="NCBI Taxonomy" id="1940611"/>
    <lineage>
        <taxon>Bacteria</taxon>
        <taxon>Bacillati</taxon>
        <taxon>Actinomycetota</taxon>
        <taxon>Thermoleophilia</taxon>
        <taxon>Solirubrobacterales</taxon>
        <taxon>Conexibacteraceae</taxon>
        <taxon>Conexibacter</taxon>
    </lineage>
</organism>